<accession>A0ABP6BQH7</accession>
<keyword evidence="1" id="KW-0812">Transmembrane</keyword>
<proteinExistence type="predicted"/>
<name>A0ABP6BQH7_9MICO</name>
<keyword evidence="3" id="KW-1185">Reference proteome</keyword>
<organism evidence="2 3">
    <name type="scientific">Microbacterium binotii</name>
    <dbReference type="NCBI Taxonomy" id="462710"/>
    <lineage>
        <taxon>Bacteria</taxon>
        <taxon>Bacillati</taxon>
        <taxon>Actinomycetota</taxon>
        <taxon>Actinomycetes</taxon>
        <taxon>Micrococcales</taxon>
        <taxon>Microbacteriaceae</taxon>
        <taxon>Microbacterium</taxon>
    </lineage>
</organism>
<feature type="transmembrane region" description="Helical" evidence="1">
    <location>
        <begin position="47"/>
        <end position="72"/>
    </location>
</feature>
<dbReference type="EMBL" id="BAAARI010000011">
    <property type="protein sequence ID" value="GAA2577209.1"/>
    <property type="molecule type" value="Genomic_DNA"/>
</dbReference>
<reference evidence="3" key="1">
    <citation type="journal article" date="2019" name="Int. J. Syst. Evol. Microbiol.">
        <title>The Global Catalogue of Microorganisms (GCM) 10K type strain sequencing project: providing services to taxonomists for standard genome sequencing and annotation.</title>
        <authorList>
            <consortium name="The Broad Institute Genomics Platform"/>
            <consortium name="The Broad Institute Genome Sequencing Center for Infectious Disease"/>
            <person name="Wu L."/>
            <person name="Ma J."/>
        </authorList>
    </citation>
    <scope>NUCLEOTIDE SEQUENCE [LARGE SCALE GENOMIC DNA]</scope>
    <source>
        <strain evidence="3">JCM 16365</strain>
    </source>
</reference>
<keyword evidence="1" id="KW-0472">Membrane</keyword>
<gene>
    <name evidence="2" type="ORF">GCM10009862_15670</name>
</gene>
<keyword evidence="1" id="KW-1133">Transmembrane helix</keyword>
<dbReference type="RefSeq" id="WP_344228359.1">
    <property type="nucleotide sequence ID" value="NZ_BAAARI010000011.1"/>
</dbReference>
<evidence type="ECO:0000313" key="2">
    <source>
        <dbReference type="EMBL" id="GAA2577209.1"/>
    </source>
</evidence>
<protein>
    <submittedName>
        <fullName evidence="2">Uncharacterized protein</fullName>
    </submittedName>
</protein>
<sequence length="127" mass="13380">MSISDRIVATIRTGVPTLVGLILAWLITKIPAVADVIAFVDTHLADVTGGVPVATLLGLAAAAGIVSLYYYLARLAGARWPWIEKWLLGQSLVPVYVAPGQTVVALPAPASVTRTEYRDAREAAGLD</sequence>
<comment type="caution">
    <text evidence="2">The sequence shown here is derived from an EMBL/GenBank/DDBJ whole genome shotgun (WGS) entry which is preliminary data.</text>
</comment>
<dbReference type="Proteomes" id="UP001500274">
    <property type="component" value="Unassembled WGS sequence"/>
</dbReference>
<evidence type="ECO:0000313" key="3">
    <source>
        <dbReference type="Proteomes" id="UP001500274"/>
    </source>
</evidence>
<evidence type="ECO:0000256" key="1">
    <source>
        <dbReference type="SAM" id="Phobius"/>
    </source>
</evidence>